<dbReference type="PANTHER" id="PTHR43615:SF1">
    <property type="entry name" value="PPDK_N DOMAIN-CONTAINING PROTEIN"/>
    <property type="match status" value="1"/>
</dbReference>
<dbReference type="EMBL" id="JBHSPW010000001">
    <property type="protein sequence ID" value="MFC5891622.1"/>
    <property type="molecule type" value="Genomic_DNA"/>
</dbReference>
<proteinExistence type="predicted"/>
<organism evidence="3 4">
    <name type="scientific">Streptomyces ramulosus</name>
    <dbReference type="NCBI Taxonomy" id="47762"/>
    <lineage>
        <taxon>Bacteria</taxon>
        <taxon>Bacillati</taxon>
        <taxon>Actinomycetota</taxon>
        <taxon>Actinomycetes</taxon>
        <taxon>Kitasatosporales</taxon>
        <taxon>Streptomycetaceae</taxon>
        <taxon>Streptomyces</taxon>
    </lineage>
</organism>
<comment type="caution">
    <text evidence="3">The sequence shown here is derived from an EMBL/GenBank/DDBJ whole genome shotgun (WGS) entry which is preliminary data.</text>
</comment>
<dbReference type="Pfam" id="PF00391">
    <property type="entry name" value="PEP-utilizers"/>
    <property type="match status" value="1"/>
</dbReference>
<dbReference type="Gene3D" id="3.30.470.20">
    <property type="entry name" value="ATP-grasp fold, B domain"/>
    <property type="match status" value="2"/>
</dbReference>
<evidence type="ECO:0000259" key="1">
    <source>
        <dbReference type="Pfam" id="PF00391"/>
    </source>
</evidence>
<feature type="domain" description="PEP-utilising enzyme mobile" evidence="1">
    <location>
        <begin position="730"/>
        <end position="800"/>
    </location>
</feature>
<dbReference type="InterPro" id="IPR051549">
    <property type="entry name" value="PEP_Utilizing_Enz"/>
</dbReference>
<dbReference type="PANTHER" id="PTHR43615">
    <property type="entry name" value="PHOSPHOENOLPYRUVATE SYNTHASE-RELATED"/>
    <property type="match status" value="1"/>
</dbReference>
<dbReference type="Gene3D" id="3.50.30.10">
    <property type="entry name" value="Phosphohistidine domain"/>
    <property type="match status" value="1"/>
</dbReference>
<reference evidence="4" key="1">
    <citation type="journal article" date="2019" name="Int. J. Syst. Evol. Microbiol.">
        <title>The Global Catalogue of Microorganisms (GCM) 10K type strain sequencing project: providing services to taxonomists for standard genome sequencing and annotation.</title>
        <authorList>
            <consortium name="The Broad Institute Genomics Platform"/>
            <consortium name="The Broad Institute Genome Sequencing Center for Infectious Disease"/>
            <person name="Wu L."/>
            <person name="Ma J."/>
        </authorList>
    </citation>
    <scope>NUCLEOTIDE SEQUENCE [LARGE SCALE GENOMIC DNA]</scope>
    <source>
        <strain evidence="4">CGMCC 1.15809</strain>
    </source>
</reference>
<dbReference type="SUPFAM" id="SSF52009">
    <property type="entry name" value="Phosphohistidine domain"/>
    <property type="match status" value="1"/>
</dbReference>
<dbReference type="SUPFAM" id="SSF56059">
    <property type="entry name" value="Glutathione synthetase ATP-binding domain-like"/>
    <property type="match status" value="1"/>
</dbReference>
<protein>
    <submittedName>
        <fullName evidence="3">PEP/pyruvate-binding domain-containing protein</fullName>
    </submittedName>
</protein>
<feature type="domain" description="Pyruvate phosphate dikinase AMP/ATP-binding" evidence="2">
    <location>
        <begin position="41"/>
        <end position="186"/>
    </location>
</feature>
<name>A0ABW1FAY8_9ACTN</name>
<sequence length="807" mass="86678">MTHLVGGKAAALGEMLKAGELVPDGFCLTTAAFDGLSSAADELPDGLRAQIVTAYERLAAGAVAVRSSATAEDLPFASFAGQQDTYLDVVGADAVVKAVRDCWASLWNARAVQYREANGIGHDTARMAVIVQRMVDPEVAGVLFTANPVTGTRTESVVDAAPGLGTAVVDGHGRPDHYVLTGHRMPTTRTGCLDGPQLDELRSTGLRLQNLFDSPQDVEWAIDKNGVLWLLQSRPVTTLFPLPPRTDRPQPRVYLTNGPVQGMLRPFTRMGFCGQKIAFGIILREFGLPADPLDGPAGIVDIGGRMYFDATSALADKGLRGYLGDGWLGGPQGTAVLERVRKDLSISPAHGRAARRRFKSRLALRLAPSVAVAAARALLRPAAAPARALRVLEETERRTTAPAHMTAAQRLHFVENVQKSVFHKRTLADLYWPVAVGLLAARVPVALLRDAATAGEVETVLRGMPNNITTEMDLELWHLARRAREHSGVLLDTPPAELAARYLAGELPEFGLGAFLARYGRRGAAEIDLGVPRWAEDPAPVFSMIANYLLVTDPEQAPDRRFAKAAADAEAMLGELVERARGLGRVRAGAVGFFLRRARELGGLRELPKFAWLYAIAQMREQMLLVGEELAARGLLECCHDVMFLDLREARRAVDGANFRELIAERRETYDREKRRRYIPRVLLSDGTDPEAAVPPAAPREGLLAGVAGAPGTVTAVARVVLDPADARLEPGEILVAPTTDPGWTPLFLTAGGLVAETGSPMAHGPTVAREYGIPAVVSVTGATQLIRSGQRITVDGSTGTVDLAPR</sequence>
<evidence type="ECO:0000259" key="2">
    <source>
        <dbReference type="Pfam" id="PF01326"/>
    </source>
</evidence>
<dbReference type="Proteomes" id="UP001596241">
    <property type="component" value="Unassembled WGS sequence"/>
</dbReference>
<dbReference type="RefSeq" id="WP_345081325.1">
    <property type="nucleotide sequence ID" value="NZ_BAAAWG010000006.1"/>
</dbReference>
<dbReference type="Gene3D" id="3.30.1490.20">
    <property type="entry name" value="ATP-grasp fold, A domain"/>
    <property type="match status" value="2"/>
</dbReference>
<dbReference type="InterPro" id="IPR002192">
    <property type="entry name" value="PPDK_AMP/ATP-bd"/>
</dbReference>
<dbReference type="InterPro" id="IPR008279">
    <property type="entry name" value="PEP-util_enz_mobile_dom"/>
</dbReference>
<gene>
    <name evidence="3" type="ORF">ACFP3M_02095</name>
</gene>
<keyword evidence="4" id="KW-1185">Reference proteome</keyword>
<feature type="domain" description="Pyruvate phosphate dikinase AMP/ATP-binding" evidence="2">
    <location>
        <begin position="191"/>
        <end position="238"/>
    </location>
</feature>
<evidence type="ECO:0000313" key="3">
    <source>
        <dbReference type="EMBL" id="MFC5891622.1"/>
    </source>
</evidence>
<dbReference type="InterPro" id="IPR013815">
    <property type="entry name" value="ATP_grasp_subdomain_1"/>
</dbReference>
<dbReference type="Pfam" id="PF01326">
    <property type="entry name" value="PPDK_N"/>
    <property type="match status" value="2"/>
</dbReference>
<dbReference type="InterPro" id="IPR036637">
    <property type="entry name" value="Phosphohistidine_dom_sf"/>
</dbReference>
<evidence type="ECO:0000313" key="4">
    <source>
        <dbReference type="Proteomes" id="UP001596241"/>
    </source>
</evidence>
<accession>A0ABW1FAY8</accession>